<dbReference type="HOGENOM" id="CLU_1564022_0_0_1"/>
<reference evidence="3" key="1">
    <citation type="journal article" date="2011" name="Genome Biol.">
        <title>Comparative and functional genomics provide insights into the pathogenicity of dermatophytic fungi.</title>
        <authorList>
            <person name="Burmester A."/>
            <person name="Shelest E."/>
            <person name="Gloeckner G."/>
            <person name="Heddergott C."/>
            <person name="Schindler S."/>
            <person name="Staib P."/>
            <person name="Heidel A."/>
            <person name="Felder M."/>
            <person name="Petzold A."/>
            <person name="Szafranski K."/>
            <person name="Feuermann M."/>
            <person name="Pedruzzi I."/>
            <person name="Priebe S."/>
            <person name="Groth M."/>
            <person name="Winkler R."/>
            <person name="Li W."/>
            <person name="Kniemeyer O."/>
            <person name="Schroeckh V."/>
            <person name="Hertweck C."/>
            <person name="Hube B."/>
            <person name="White T.C."/>
            <person name="Platzer M."/>
            <person name="Guthke R."/>
            <person name="Heitman J."/>
            <person name="Woestemeyer J."/>
            <person name="Zipfel P.F."/>
            <person name="Monod M."/>
            <person name="Brakhage A.A."/>
        </authorList>
    </citation>
    <scope>NUCLEOTIDE SEQUENCE [LARGE SCALE GENOMIC DNA]</scope>
    <source>
        <strain evidence="3">HKI 0517</strain>
    </source>
</reference>
<feature type="compositionally biased region" description="Basic and acidic residues" evidence="1">
    <location>
        <begin position="127"/>
        <end position="139"/>
    </location>
</feature>
<keyword evidence="3" id="KW-1185">Reference proteome</keyword>
<sequence>MLLDIKPLVDILFKRRLSASVDELKLSQGARGWHHTGFDKLLLLFYVWQGLRASFPFLLQPPCIQSIYIRPVLSQARPERRISPMAPIQSVSPLQGEETSDAGEGSTQYDEDNYTIRPPSGMGGLQKWREKDAKEERAKEKKHLRRERWGLTATFPDPVRAHPPAITTSYR</sequence>
<proteinExistence type="predicted"/>
<dbReference type="GeneID" id="9580448"/>
<evidence type="ECO:0000313" key="3">
    <source>
        <dbReference type="Proteomes" id="UP000008383"/>
    </source>
</evidence>
<name>D4D1C7_TRIVH</name>
<dbReference type="KEGG" id="tve:TRV_00877"/>
<gene>
    <name evidence="2" type="ORF">TRV_00877</name>
</gene>
<dbReference type="OrthoDB" id="10671447at2759"/>
<evidence type="ECO:0000313" key="2">
    <source>
        <dbReference type="EMBL" id="EFE44345.1"/>
    </source>
</evidence>
<dbReference type="AlphaFoldDB" id="D4D1C7"/>
<dbReference type="RefSeq" id="XP_003024956.1">
    <property type="nucleotide sequence ID" value="XM_003024910.1"/>
</dbReference>
<evidence type="ECO:0000256" key="1">
    <source>
        <dbReference type="SAM" id="MobiDB-lite"/>
    </source>
</evidence>
<comment type="caution">
    <text evidence="2">The sequence shown here is derived from an EMBL/GenBank/DDBJ whole genome shotgun (WGS) entry which is preliminary data.</text>
</comment>
<accession>D4D1C7</accession>
<dbReference type="Proteomes" id="UP000008383">
    <property type="component" value="Unassembled WGS sequence"/>
</dbReference>
<dbReference type="EMBL" id="ACYE01000052">
    <property type="protein sequence ID" value="EFE44345.1"/>
    <property type="molecule type" value="Genomic_DNA"/>
</dbReference>
<organism evidence="2 3">
    <name type="scientific">Trichophyton verrucosum (strain HKI 0517)</name>
    <dbReference type="NCBI Taxonomy" id="663202"/>
    <lineage>
        <taxon>Eukaryota</taxon>
        <taxon>Fungi</taxon>
        <taxon>Dikarya</taxon>
        <taxon>Ascomycota</taxon>
        <taxon>Pezizomycotina</taxon>
        <taxon>Eurotiomycetes</taxon>
        <taxon>Eurotiomycetidae</taxon>
        <taxon>Onygenales</taxon>
        <taxon>Arthrodermataceae</taxon>
        <taxon>Trichophyton</taxon>
    </lineage>
</organism>
<protein>
    <submittedName>
        <fullName evidence="2">Uncharacterized protein</fullName>
    </submittedName>
</protein>
<feature type="region of interest" description="Disordered" evidence="1">
    <location>
        <begin position="84"/>
        <end position="149"/>
    </location>
</feature>